<evidence type="ECO:0000313" key="2">
    <source>
        <dbReference type="EMBL" id="MFA1538123.1"/>
    </source>
</evidence>
<name>A0ABV4Q503_9ACTN</name>
<dbReference type="EMBL" id="JAXCEI010000002">
    <property type="protein sequence ID" value="MFA1538123.1"/>
    <property type="molecule type" value="Genomic_DNA"/>
</dbReference>
<dbReference type="InterPro" id="IPR029058">
    <property type="entry name" value="AB_hydrolase_fold"/>
</dbReference>
<feature type="domain" description="AB hydrolase-1" evidence="1">
    <location>
        <begin position="15"/>
        <end position="235"/>
    </location>
</feature>
<keyword evidence="2" id="KW-0378">Hydrolase</keyword>
<dbReference type="Gene3D" id="3.40.50.1820">
    <property type="entry name" value="alpha/beta hydrolase"/>
    <property type="match status" value="1"/>
</dbReference>
<dbReference type="RefSeq" id="WP_371947467.1">
    <property type="nucleotide sequence ID" value="NZ_JAXCEI010000002.1"/>
</dbReference>
<gene>
    <name evidence="2" type="ORF">SM611_04205</name>
</gene>
<accession>A0ABV4Q503</accession>
<protein>
    <submittedName>
        <fullName evidence="2">Alpha/beta hydrolase</fullName>
    </submittedName>
</protein>
<dbReference type="PANTHER" id="PTHR37017:SF11">
    <property type="entry name" value="ESTERASE_LIPASE_THIOESTERASE DOMAIN-CONTAINING PROTEIN"/>
    <property type="match status" value="1"/>
</dbReference>
<sequence length="254" mass="25990">MVTRSSFRNGSTPTVVLVHGAFTDASSWTGVIAELQAGGFAVTAVANPLRGQATDAAYVAGVVAAIDGPVLLVGHSYGGVVITRVGAQAGNVVGLVYVAAFALDAGESVLDLTGRFPDSLLGPALRPATFRTGDGEEAVELSLKTDRFAAVFAADLPDRFTAVAAVAQRPIAAVAFEESSPDPSWKTLPSWYVVATADQAIHPAAQRLMAQRAGADTIEVDGSHAIALSQPAAVAGHIRTAATATQAVKNITRS</sequence>
<proteinExistence type="predicted"/>
<keyword evidence="3" id="KW-1185">Reference proteome</keyword>
<evidence type="ECO:0000259" key="1">
    <source>
        <dbReference type="Pfam" id="PF12697"/>
    </source>
</evidence>
<dbReference type="PANTHER" id="PTHR37017">
    <property type="entry name" value="AB HYDROLASE-1 DOMAIN-CONTAINING PROTEIN-RELATED"/>
    <property type="match status" value="1"/>
</dbReference>
<dbReference type="InterPro" id="IPR000073">
    <property type="entry name" value="AB_hydrolase_1"/>
</dbReference>
<reference evidence="2 3" key="1">
    <citation type="submission" date="2023-11" db="EMBL/GenBank/DDBJ databases">
        <title>Actinomadura monticuli sp. nov., isolated from volcanic ash.</title>
        <authorList>
            <person name="Lee S.D."/>
            <person name="Yang H."/>
            <person name="Kim I.S."/>
        </authorList>
    </citation>
    <scope>NUCLEOTIDE SEQUENCE [LARGE SCALE GENOMIC DNA]</scope>
    <source>
        <strain evidence="2 3">DLS-62</strain>
    </source>
</reference>
<evidence type="ECO:0000313" key="3">
    <source>
        <dbReference type="Proteomes" id="UP001569963"/>
    </source>
</evidence>
<dbReference type="SUPFAM" id="SSF53474">
    <property type="entry name" value="alpha/beta-Hydrolases"/>
    <property type="match status" value="1"/>
</dbReference>
<dbReference type="GO" id="GO:0016787">
    <property type="term" value="F:hydrolase activity"/>
    <property type="evidence" value="ECO:0007669"/>
    <property type="project" value="UniProtKB-KW"/>
</dbReference>
<dbReference type="Proteomes" id="UP001569963">
    <property type="component" value="Unassembled WGS sequence"/>
</dbReference>
<dbReference type="InterPro" id="IPR052897">
    <property type="entry name" value="Sec-Metab_Biosynth_Hydrolase"/>
</dbReference>
<dbReference type="Pfam" id="PF12697">
    <property type="entry name" value="Abhydrolase_6"/>
    <property type="match status" value="1"/>
</dbReference>
<organism evidence="2 3">
    <name type="scientific">Actinomadura monticuli</name>
    <dbReference type="NCBI Taxonomy" id="3097367"/>
    <lineage>
        <taxon>Bacteria</taxon>
        <taxon>Bacillati</taxon>
        <taxon>Actinomycetota</taxon>
        <taxon>Actinomycetes</taxon>
        <taxon>Streptosporangiales</taxon>
        <taxon>Thermomonosporaceae</taxon>
        <taxon>Actinomadura</taxon>
    </lineage>
</organism>
<comment type="caution">
    <text evidence="2">The sequence shown here is derived from an EMBL/GenBank/DDBJ whole genome shotgun (WGS) entry which is preliminary data.</text>
</comment>